<evidence type="ECO:0000256" key="1">
    <source>
        <dbReference type="SAM" id="SignalP"/>
    </source>
</evidence>
<dbReference type="PROSITE" id="PS51257">
    <property type="entry name" value="PROKAR_LIPOPROTEIN"/>
    <property type="match status" value="1"/>
</dbReference>
<evidence type="ECO:0000313" key="3">
    <source>
        <dbReference type="Proteomes" id="UP000603865"/>
    </source>
</evidence>
<accession>A0A918CCC9</accession>
<dbReference type="RefSeq" id="WP_189091534.1">
    <property type="nucleotide sequence ID" value="NZ_BMQL01000019.1"/>
</dbReference>
<feature type="signal peptide" evidence="1">
    <location>
        <begin position="1"/>
        <end position="27"/>
    </location>
</feature>
<reference evidence="2" key="1">
    <citation type="journal article" date="2014" name="Int. J. Syst. Evol. Microbiol.">
        <title>Complete genome sequence of Corynebacterium casei LMG S-19264T (=DSM 44701T), isolated from a smear-ripened cheese.</title>
        <authorList>
            <consortium name="US DOE Joint Genome Institute (JGI-PGF)"/>
            <person name="Walter F."/>
            <person name="Albersmeier A."/>
            <person name="Kalinowski J."/>
            <person name="Ruckert C."/>
        </authorList>
    </citation>
    <scope>NUCLEOTIDE SEQUENCE</scope>
    <source>
        <strain evidence="2">JCM 31311</strain>
    </source>
</reference>
<sequence>MKKLLLILPLLSLASCAPLLSTLQGTAATLTTDGISVLFANPGPQTAEEVSVVLYGPVTVTGVTCIPFSRSWICPINDVPAGKGFRLQFTGNLNNASASFYTASSGNRPLYVQLK</sequence>
<keyword evidence="1" id="KW-0732">Signal</keyword>
<proteinExistence type="predicted"/>
<protein>
    <recommendedName>
        <fullName evidence="4">Lipoprotein</fullName>
    </recommendedName>
</protein>
<comment type="caution">
    <text evidence="2">The sequence shown here is derived from an EMBL/GenBank/DDBJ whole genome shotgun (WGS) entry which is preliminary data.</text>
</comment>
<dbReference type="Proteomes" id="UP000603865">
    <property type="component" value="Unassembled WGS sequence"/>
</dbReference>
<evidence type="ECO:0000313" key="2">
    <source>
        <dbReference type="EMBL" id="GGR17018.1"/>
    </source>
</evidence>
<dbReference type="AlphaFoldDB" id="A0A918CCC9"/>
<gene>
    <name evidence="2" type="ORF">GCM10008957_32080</name>
</gene>
<name>A0A918CCC9_9DEIO</name>
<evidence type="ECO:0008006" key="4">
    <source>
        <dbReference type="Google" id="ProtNLM"/>
    </source>
</evidence>
<dbReference type="EMBL" id="BMQL01000019">
    <property type="protein sequence ID" value="GGR17018.1"/>
    <property type="molecule type" value="Genomic_DNA"/>
</dbReference>
<reference evidence="2" key="2">
    <citation type="submission" date="2020-09" db="EMBL/GenBank/DDBJ databases">
        <authorList>
            <person name="Sun Q."/>
            <person name="Ohkuma M."/>
        </authorList>
    </citation>
    <scope>NUCLEOTIDE SEQUENCE</scope>
    <source>
        <strain evidence="2">JCM 31311</strain>
    </source>
</reference>
<organism evidence="2 3">
    <name type="scientific">Deinococcus ruber</name>
    <dbReference type="NCBI Taxonomy" id="1848197"/>
    <lineage>
        <taxon>Bacteria</taxon>
        <taxon>Thermotogati</taxon>
        <taxon>Deinococcota</taxon>
        <taxon>Deinococci</taxon>
        <taxon>Deinococcales</taxon>
        <taxon>Deinococcaceae</taxon>
        <taxon>Deinococcus</taxon>
    </lineage>
</organism>
<keyword evidence="3" id="KW-1185">Reference proteome</keyword>
<feature type="chain" id="PRO_5037916735" description="Lipoprotein" evidence="1">
    <location>
        <begin position="28"/>
        <end position="115"/>
    </location>
</feature>